<dbReference type="PROSITE" id="PS00678">
    <property type="entry name" value="WD_REPEATS_1"/>
    <property type="match status" value="1"/>
</dbReference>
<sequence>MKGIHERDDGEAESALVSAVVRVKGMDGAIGGAGFLIGPDLVLTCAHVLSDALDRPREEAVEAGTEVTVDVPLAGNADGVDGGDRTAEVQRWIPIRPDQTGDIALLRLRSRIHGARPLPVTDPQRGVWDHDARAVGFTDDSPDGIWQSGRFRGPTRQGWIQLSRADGEAVYVKGGFSGSPVWDDELGAAVGMMVAAQPVSEAQQAFVLRMRTLLKEVPELAPFVNPATPFRGLSTFQEDDADVFFGRNDDIERVLDALRGDQPTVTVYGPSGCGKSSLALAGVVPRMRQDGYRILQVNATRSASLRAALATELFEITRSGQHGAPRARDAGQVGQWLGELGLVDTFHRVTGRPPERLLVVLDQGEALLNRPEPEIAETVELLTPERRPDGLRVLVTLRADFVDTALSHARLGPALRRGATLPLTPMTRDQLHAVITEPLKRMPAVEYDPGLDRRILDDAGGEPGILPLLGFVLAQLWEQRAAGRLRAATYEDIGGVSGALRRHAEKAWKECVPRGGEAVARRLLTGLVRVLPGSEAPLRSALTHEEAGEERWRLAKALAERRLLVLYGGDGRPESVELAHEALITVWPALAELVRTDAGFLAARAELQHDLERWHKAGGSADLLPGSIQLAALDARLRERDADLTEGQREFLALARRRRRARRVRVRAGWIVVSLVLLLIAGLGTFLVQESQVSAERAAEGRSRALARLSDQLADQDRGKAALVAMAAYEAASTQEARGAMLRRYDQLKRNTWALTGTEGPISDVASSVDGRVTLATTEQGRATLFVRTAAGLVSREQLSLAELAFRPLVSRDGRRIAYMTTDGNLYWRDVRTRSAGAQGLLGPASSIHDPAIEAEGRSRQLRHDNAYVADFSPDGERVVTMADDGLLRVWNLRTKQARQVPERVPDARQVRFGPDGNTLLVEERELAADTSTLTAVDVRTGEARELADDDDSLFDPARALSGDGSVVTVCRAPGDQGTARYRSLRVTDGHELNRYESKEGGCGKVAADAAGKRFAVHSSSGDWVLVDNRKDAKAASLTGPQQEGATERLLEESSRPVVFTWDSEAVTGVSLTEDDSGDISLITNYPVLLDGDLVVARLGRVLDEASLRESRLAVVDPDGEVVSEAKLPSRDVPRSSSSGFQSGVLAVNRRGTMVADVVDGNKILIHELPSLKKLAEITTAPPPVDKNGTPEALRLLFTGDGGDGDGDGDGGDGDGELVTVSGSRIERWDARDGRHLSKTLDARELGLTKSNPPLYSSDEQPGESGFHVSGHPLPGHVQIMVSGEPVSHIVNLRTGKEDKGLRLRLGPDVAQIVREGSGRYATARTRGSMVELWSVRSGQPPQRTVGSLGPLNSSGDWWAGFMKGGTEFFLANGKSVRFQSVSDPGSFESYDFEQDQLFLAASKDGRTLLRVVDGASDMIHLDPALWKRHLCEVIGRDLTPDEREGLPTGIPDEICPHR</sequence>
<dbReference type="InterPro" id="IPR015943">
    <property type="entry name" value="WD40/YVTN_repeat-like_dom_sf"/>
</dbReference>
<evidence type="ECO:0000256" key="1">
    <source>
        <dbReference type="ARBA" id="ARBA00022574"/>
    </source>
</evidence>
<keyword evidence="1 3" id="KW-0853">WD repeat</keyword>
<feature type="region of interest" description="Disordered" evidence="4">
    <location>
        <begin position="1243"/>
        <end position="1274"/>
    </location>
</feature>
<accession>A0AAU3GR12</accession>
<dbReference type="PROSITE" id="PS50082">
    <property type="entry name" value="WD_REPEATS_2"/>
    <property type="match status" value="1"/>
</dbReference>
<keyword evidence="5" id="KW-0472">Membrane</keyword>
<dbReference type="InterPro" id="IPR011044">
    <property type="entry name" value="Quino_amine_DH_bsu"/>
</dbReference>
<evidence type="ECO:0000256" key="5">
    <source>
        <dbReference type="SAM" id="Phobius"/>
    </source>
</evidence>
<feature type="region of interest" description="Disordered" evidence="4">
    <location>
        <begin position="1199"/>
        <end position="1219"/>
    </location>
</feature>
<evidence type="ECO:0000256" key="4">
    <source>
        <dbReference type="SAM" id="MobiDB-lite"/>
    </source>
</evidence>
<dbReference type="InterPro" id="IPR001680">
    <property type="entry name" value="WD40_rpt"/>
</dbReference>
<dbReference type="Pfam" id="PF13365">
    <property type="entry name" value="Trypsin_2"/>
    <property type="match status" value="1"/>
</dbReference>
<dbReference type="SUPFAM" id="SSF50494">
    <property type="entry name" value="Trypsin-like serine proteases"/>
    <property type="match status" value="1"/>
</dbReference>
<feature type="domain" description="Novel STAND NTPase 1" evidence="6">
    <location>
        <begin position="229"/>
        <end position="619"/>
    </location>
</feature>
<dbReference type="Gene3D" id="3.40.50.300">
    <property type="entry name" value="P-loop containing nucleotide triphosphate hydrolases"/>
    <property type="match status" value="1"/>
</dbReference>
<protein>
    <submittedName>
        <fullName evidence="7">Trypsin-like peptidase domain-containing protein</fullName>
    </submittedName>
</protein>
<gene>
    <name evidence="7" type="ORF">OG626_11005</name>
</gene>
<feature type="compositionally biased region" description="Polar residues" evidence="4">
    <location>
        <begin position="1249"/>
        <end position="1260"/>
    </location>
</feature>
<feature type="repeat" description="WD" evidence="3">
    <location>
        <begin position="872"/>
        <end position="901"/>
    </location>
</feature>
<evidence type="ECO:0000256" key="2">
    <source>
        <dbReference type="ARBA" id="ARBA00022737"/>
    </source>
</evidence>
<keyword evidence="5" id="KW-1133">Transmembrane helix</keyword>
<dbReference type="SUPFAM" id="SSF50969">
    <property type="entry name" value="YVTN repeat-like/Quinoprotein amine dehydrogenase"/>
    <property type="match status" value="1"/>
</dbReference>
<dbReference type="InterPro" id="IPR049052">
    <property type="entry name" value="nSTAND1"/>
</dbReference>
<feature type="transmembrane region" description="Helical" evidence="5">
    <location>
        <begin position="666"/>
        <end position="688"/>
    </location>
</feature>
<keyword evidence="2" id="KW-0677">Repeat</keyword>
<dbReference type="PANTHER" id="PTHR44019:SF8">
    <property type="entry name" value="POC1 CENTRIOLAR PROTEIN HOMOLOG"/>
    <property type="match status" value="1"/>
</dbReference>
<evidence type="ECO:0000256" key="3">
    <source>
        <dbReference type="PROSITE-ProRule" id="PRU00221"/>
    </source>
</evidence>
<dbReference type="InterPro" id="IPR027417">
    <property type="entry name" value="P-loop_NTPase"/>
</dbReference>
<dbReference type="PANTHER" id="PTHR44019">
    <property type="entry name" value="WD REPEAT-CONTAINING PROTEIN 55"/>
    <property type="match status" value="1"/>
</dbReference>
<feature type="compositionally biased region" description="Acidic residues" evidence="4">
    <location>
        <begin position="1203"/>
        <end position="1216"/>
    </location>
</feature>
<dbReference type="SUPFAM" id="SSF69322">
    <property type="entry name" value="Tricorn protease domain 2"/>
    <property type="match status" value="1"/>
</dbReference>
<dbReference type="Gene3D" id="2.40.10.10">
    <property type="entry name" value="Trypsin-like serine proteases"/>
    <property type="match status" value="2"/>
</dbReference>
<dbReference type="SUPFAM" id="SSF52540">
    <property type="entry name" value="P-loop containing nucleoside triphosphate hydrolases"/>
    <property type="match status" value="1"/>
</dbReference>
<proteinExistence type="predicted"/>
<name>A0AAU3GR12_9ACTN</name>
<dbReference type="InterPro" id="IPR043504">
    <property type="entry name" value="Peptidase_S1_PA_chymotrypsin"/>
</dbReference>
<dbReference type="InterPro" id="IPR009003">
    <property type="entry name" value="Peptidase_S1_PA"/>
</dbReference>
<dbReference type="Pfam" id="PF20703">
    <property type="entry name" value="nSTAND1"/>
    <property type="match status" value="1"/>
</dbReference>
<evidence type="ECO:0000313" key="7">
    <source>
        <dbReference type="EMBL" id="WTY95384.1"/>
    </source>
</evidence>
<evidence type="ECO:0000259" key="6">
    <source>
        <dbReference type="Pfam" id="PF20703"/>
    </source>
</evidence>
<keyword evidence="5" id="KW-0812">Transmembrane</keyword>
<dbReference type="InterPro" id="IPR019775">
    <property type="entry name" value="WD40_repeat_CS"/>
</dbReference>
<dbReference type="EMBL" id="CP109535">
    <property type="protein sequence ID" value="WTY95384.1"/>
    <property type="molecule type" value="Genomic_DNA"/>
</dbReference>
<reference evidence="7" key="1">
    <citation type="submission" date="2022-10" db="EMBL/GenBank/DDBJ databases">
        <title>The complete genomes of actinobacterial strains from the NBC collection.</title>
        <authorList>
            <person name="Joergensen T.S."/>
            <person name="Alvarez Arevalo M."/>
            <person name="Sterndorff E.B."/>
            <person name="Faurdal D."/>
            <person name="Vuksanovic O."/>
            <person name="Mourched A.-S."/>
            <person name="Charusanti P."/>
            <person name="Shaw S."/>
            <person name="Blin K."/>
            <person name="Weber T."/>
        </authorList>
    </citation>
    <scope>NUCLEOTIDE SEQUENCE</scope>
    <source>
        <strain evidence="7">NBC_01401</strain>
    </source>
</reference>
<dbReference type="Gene3D" id="2.130.10.10">
    <property type="entry name" value="YVTN repeat-like/Quinoprotein amine dehydrogenase"/>
    <property type="match status" value="1"/>
</dbReference>
<organism evidence="7">
    <name type="scientific">Streptomyces sp. NBC_01401</name>
    <dbReference type="NCBI Taxonomy" id="2903854"/>
    <lineage>
        <taxon>Bacteria</taxon>
        <taxon>Bacillati</taxon>
        <taxon>Actinomycetota</taxon>
        <taxon>Actinomycetes</taxon>
        <taxon>Kitasatosporales</taxon>
        <taxon>Streptomycetaceae</taxon>
        <taxon>Streptomyces</taxon>
    </lineage>
</organism>
<dbReference type="InterPro" id="IPR050505">
    <property type="entry name" value="WDR55/POC1"/>
</dbReference>